<protein>
    <recommendedName>
        <fullName evidence="1">SET domain-containing protein</fullName>
    </recommendedName>
</protein>
<dbReference type="PANTHER" id="PTHR47332:SF4">
    <property type="entry name" value="SET DOMAIN-CONTAINING PROTEIN 5"/>
    <property type="match status" value="1"/>
</dbReference>
<evidence type="ECO:0000313" key="2">
    <source>
        <dbReference type="EMBL" id="KPV73744.1"/>
    </source>
</evidence>
<reference evidence="2 3" key="1">
    <citation type="journal article" date="2015" name="Front. Microbiol.">
        <title>Genome sequence of the plant growth promoting endophytic yeast Rhodotorula graminis WP1.</title>
        <authorList>
            <person name="Firrincieli A."/>
            <person name="Otillar R."/>
            <person name="Salamov A."/>
            <person name="Schmutz J."/>
            <person name="Khan Z."/>
            <person name="Redman R.S."/>
            <person name="Fleck N.D."/>
            <person name="Lindquist E."/>
            <person name="Grigoriev I.V."/>
            <person name="Doty S.L."/>
        </authorList>
    </citation>
    <scope>NUCLEOTIDE SEQUENCE [LARGE SCALE GENOMIC DNA]</scope>
    <source>
        <strain evidence="2 3">WP1</strain>
    </source>
</reference>
<organism evidence="2 3">
    <name type="scientific">Rhodotorula graminis (strain WP1)</name>
    <dbReference type="NCBI Taxonomy" id="578459"/>
    <lineage>
        <taxon>Eukaryota</taxon>
        <taxon>Fungi</taxon>
        <taxon>Dikarya</taxon>
        <taxon>Basidiomycota</taxon>
        <taxon>Pucciniomycotina</taxon>
        <taxon>Microbotryomycetes</taxon>
        <taxon>Sporidiobolales</taxon>
        <taxon>Sporidiobolaceae</taxon>
        <taxon>Rhodotorula</taxon>
    </lineage>
</organism>
<dbReference type="CDD" id="cd20071">
    <property type="entry name" value="SET_SMYD"/>
    <property type="match status" value="1"/>
</dbReference>
<dbReference type="SUPFAM" id="SSF82199">
    <property type="entry name" value="SET domain"/>
    <property type="match status" value="1"/>
</dbReference>
<dbReference type="PANTHER" id="PTHR47332">
    <property type="entry name" value="SET DOMAIN-CONTAINING PROTEIN 5"/>
    <property type="match status" value="1"/>
</dbReference>
<dbReference type="PROSITE" id="PS50280">
    <property type="entry name" value="SET"/>
    <property type="match status" value="1"/>
</dbReference>
<dbReference type="InterPro" id="IPR053185">
    <property type="entry name" value="SET_domain_protein"/>
</dbReference>
<feature type="domain" description="SET" evidence="1">
    <location>
        <begin position="11"/>
        <end position="149"/>
    </location>
</feature>
<dbReference type="RefSeq" id="XP_018269793.1">
    <property type="nucleotide sequence ID" value="XM_018414652.1"/>
</dbReference>
<keyword evidence="3" id="KW-1185">Reference proteome</keyword>
<dbReference type="InterPro" id="IPR046341">
    <property type="entry name" value="SET_dom_sf"/>
</dbReference>
<dbReference type="STRING" id="578459.A0A0P9ENP9"/>
<evidence type="ECO:0000313" key="3">
    <source>
        <dbReference type="Proteomes" id="UP000053890"/>
    </source>
</evidence>
<dbReference type="OrthoDB" id="265717at2759"/>
<dbReference type="AlphaFoldDB" id="A0A0P9ENP9"/>
<dbReference type="InterPro" id="IPR001214">
    <property type="entry name" value="SET_dom"/>
</dbReference>
<dbReference type="OMA" id="CTRDEQR"/>
<sequence length="299" mass="32387">MAAQGPAATATAFEMVDIPGKGNGLVATRNIKAGEQILAETPAFVVTPRECTEAGIAAAVAKLSLSDRDVFYSLALADHLVPLGPHLGRFKNNSMEVYDTAGGVFLVGSRFNHSCAPNVSRRWDTPAAKMRFVASFDIEQGTELEIAYAVLCAPRDQRQQMLQRLFGFKCTCRACTLTGDAQVKSDERRAKTEIIRDLVPKLIARPVKLVELAKQGLALIEEEGIVTGTASFAWDCFQAAAAYGDVESAKAWAVKNLELQEREAGVESSEYKQVSQLQHNPRLHGSWGVAGRVQAVPKP</sequence>
<dbReference type="Gene3D" id="2.170.270.10">
    <property type="entry name" value="SET domain"/>
    <property type="match status" value="1"/>
</dbReference>
<dbReference type="Proteomes" id="UP000053890">
    <property type="component" value="Unassembled WGS sequence"/>
</dbReference>
<gene>
    <name evidence="2" type="ORF">RHOBADRAFT_45700</name>
</gene>
<dbReference type="GeneID" id="28975100"/>
<accession>A0A0P9ENP9</accession>
<name>A0A0P9ENP9_RHOGW</name>
<dbReference type="SMART" id="SM00317">
    <property type="entry name" value="SET"/>
    <property type="match status" value="1"/>
</dbReference>
<proteinExistence type="predicted"/>
<evidence type="ECO:0000259" key="1">
    <source>
        <dbReference type="PROSITE" id="PS50280"/>
    </source>
</evidence>
<dbReference type="EMBL" id="KQ474082">
    <property type="protein sequence ID" value="KPV73744.1"/>
    <property type="molecule type" value="Genomic_DNA"/>
</dbReference>
<dbReference type="Pfam" id="PF00856">
    <property type="entry name" value="SET"/>
    <property type="match status" value="1"/>
</dbReference>